<keyword evidence="1" id="KW-0175">Coiled coil</keyword>
<feature type="region of interest" description="Disordered" evidence="2">
    <location>
        <begin position="164"/>
        <end position="185"/>
    </location>
</feature>
<evidence type="ECO:0000313" key="4">
    <source>
        <dbReference type="Proteomes" id="UP000823863"/>
    </source>
</evidence>
<sequence>MTSELDQLQIRITADASSACDSLNKLVEELKTLKKSLAGIGYSDLGELSKSSKKAVSDFAAVNKKIEQTGRNLAAIFSNAGPKWDISKLEKIGMPGLQKGIEQTTKKLDKLANREEMLKLTGRNAGAGWESVQYRISAALNQLAAYQQALQNLNSLKIDIPISMPESTPGAPETERRTTTSDSSMNYDSSAMAAVFPEFSGIQNFGEAVEQLGSQAGLVMNGFIEQVTLADNELDKAGQSAKNLDDNIGLIDTSGLERIRNTLSQIVDERLGQLNSGFQSAVQRISSINFKDWHTWAGLIGKIPARIGKMVSAAEGITKIGEKIKSVFSRISETIKNFGSGISNAVKKVKEFGKKSDKASKGNTFGFGNAIGMSVAFSAVYSAINAIQEAIRAGSGNLAQYSSSFNSSISGMMSGLTQLKNAFAVAFSPIVEIVAPAITTFINLLSRALNLVGAFFSALTGKSMATQAVSVTEDYAASVSGVGNAADESKKKLSNLLGIDELNVLNQEEPASNGGSGGGGGVPATDMFETVSIPDSIMGAANELKTILGGIFQPFRNAWESAGSMVIQSASNALSNIGNLAQSIGQSLYDVWTNGSGETALTSILNIISNIFDIAGGLAERLRIAWDAAGTGTSIIQSVFDIFNSVLSTLDRITEQTAIWVQSLDFTPLLTSVLTLLEALEPFTDTIGEGLEWFWTNVLLPIAGWTLQEAVPAFLDMLASGVTALNDLLITFQPLGQWLWDNFLLPVGQWAGDTVIEALGLVTEQLQKFSDWIEGNQGINNLVDLLDKLKINAENLGENIQELLTPAFEFMMETVIPGVQSAFQRLIDILTPFGEFLSQVFTSIWQDMIKPALTYVGETVVPTVTETFENLWNKVLVPLANFLDSVLTPVIEVVSDVLTFLWQNVGVPFAEFIGAVFAAKFELLATLFNTVVIPVVQGVIDIFSFLWNDVFVPIATYLGDTFGPLFETVFNTIKNIIEDAKATFRALIDFINNVFKGDWEGAWNSVKDVFKGILNGLVDIAEGCFNFIIRGINKLLDGIQSVADTVGDVIGLDIDVPHLKEIELGRFSTGGFPKENGLFMANSTEIIGRFTNGKTAVANNKQIISGISRGVSSAVENVLSKFTITANLEIPSVQVAGMPSLYSMDSYYRDRALGYQMDYGTNAPLDNGLKEVIRNELIPLIRTMGDTRDELLQTIADKDTNTYIDGRKVNRILNNQQSRSGYSIRK</sequence>
<reference evidence="3" key="2">
    <citation type="submission" date="2021-04" db="EMBL/GenBank/DDBJ databases">
        <authorList>
            <person name="Gilroy R."/>
        </authorList>
    </citation>
    <scope>NUCLEOTIDE SEQUENCE</scope>
    <source>
        <strain evidence="3">CHK198-12963</strain>
    </source>
</reference>
<proteinExistence type="predicted"/>
<organism evidence="3 4">
    <name type="scientific">Candidatus Enterocloster excrementigallinarum</name>
    <dbReference type="NCBI Taxonomy" id="2838558"/>
    <lineage>
        <taxon>Bacteria</taxon>
        <taxon>Bacillati</taxon>
        <taxon>Bacillota</taxon>
        <taxon>Clostridia</taxon>
        <taxon>Lachnospirales</taxon>
        <taxon>Lachnospiraceae</taxon>
        <taxon>Enterocloster</taxon>
    </lineage>
</organism>
<evidence type="ECO:0000313" key="3">
    <source>
        <dbReference type="EMBL" id="HJC65326.1"/>
    </source>
</evidence>
<accession>A0A9D2PRI2</accession>
<evidence type="ECO:0000256" key="2">
    <source>
        <dbReference type="SAM" id="MobiDB-lite"/>
    </source>
</evidence>
<feature type="coiled-coil region" evidence="1">
    <location>
        <begin position="101"/>
        <end position="156"/>
    </location>
</feature>
<dbReference type="Proteomes" id="UP000823863">
    <property type="component" value="Unassembled WGS sequence"/>
</dbReference>
<dbReference type="InterPro" id="IPR016024">
    <property type="entry name" value="ARM-type_fold"/>
</dbReference>
<dbReference type="AlphaFoldDB" id="A0A9D2PRI2"/>
<name>A0A9D2PRI2_9FIRM</name>
<evidence type="ECO:0000256" key="1">
    <source>
        <dbReference type="SAM" id="Coils"/>
    </source>
</evidence>
<dbReference type="EMBL" id="DWWB01000005">
    <property type="protein sequence ID" value="HJC65326.1"/>
    <property type="molecule type" value="Genomic_DNA"/>
</dbReference>
<reference evidence="3" key="1">
    <citation type="journal article" date="2021" name="PeerJ">
        <title>Extensive microbial diversity within the chicken gut microbiome revealed by metagenomics and culture.</title>
        <authorList>
            <person name="Gilroy R."/>
            <person name="Ravi A."/>
            <person name="Getino M."/>
            <person name="Pursley I."/>
            <person name="Horton D.L."/>
            <person name="Alikhan N.F."/>
            <person name="Baker D."/>
            <person name="Gharbi K."/>
            <person name="Hall N."/>
            <person name="Watson M."/>
            <person name="Adriaenssens E.M."/>
            <person name="Foster-Nyarko E."/>
            <person name="Jarju S."/>
            <person name="Secka A."/>
            <person name="Antonio M."/>
            <person name="Oren A."/>
            <person name="Chaudhuri R.R."/>
            <person name="La Ragione R."/>
            <person name="Hildebrand F."/>
            <person name="Pallen M.J."/>
        </authorList>
    </citation>
    <scope>NUCLEOTIDE SEQUENCE</scope>
    <source>
        <strain evidence="3">CHK198-12963</strain>
    </source>
</reference>
<protein>
    <submittedName>
        <fullName evidence="3">Uncharacterized protein</fullName>
    </submittedName>
</protein>
<comment type="caution">
    <text evidence="3">The sequence shown here is derived from an EMBL/GenBank/DDBJ whole genome shotgun (WGS) entry which is preliminary data.</text>
</comment>
<dbReference type="SUPFAM" id="SSF48371">
    <property type="entry name" value="ARM repeat"/>
    <property type="match status" value="1"/>
</dbReference>
<gene>
    <name evidence="3" type="ORF">H9931_01210</name>
</gene>